<protein>
    <recommendedName>
        <fullName evidence="4">Prolipoprotein diacylglyceryl transferase</fullName>
    </recommendedName>
</protein>
<keyword evidence="1" id="KW-0472">Membrane</keyword>
<dbReference type="AlphaFoldDB" id="A0A263BRT9"/>
<name>A0A263BRT9_9BACI</name>
<feature type="transmembrane region" description="Helical" evidence="1">
    <location>
        <begin position="76"/>
        <end position="102"/>
    </location>
</feature>
<gene>
    <name evidence="2" type="ORF">CIB95_12775</name>
</gene>
<organism evidence="2 3">
    <name type="scientific">Lottiidibacillus patelloidae</name>
    <dbReference type="NCBI Taxonomy" id="2670334"/>
    <lineage>
        <taxon>Bacteria</taxon>
        <taxon>Bacillati</taxon>
        <taxon>Bacillota</taxon>
        <taxon>Bacilli</taxon>
        <taxon>Bacillales</taxon>
        <taxon>Bacillaceae</taxon>
        <taxon>Lottiidibacillus</taxon>
    </lineage>
</organism>
<proteinExistence type="predicted"/>
<evidence type="ECO:0000313" key="2">
    <source>
        <dbReference type="EMBL" id="OZM56288.1"/>
    </source>
</evidence>
<feature type="transmembrane region" description="Helical" evidence="1">
    <location>
        <begin position="199"/>
        <end position="217"/>
    </location>
</feature>
<reference evidence="3" key="1">
    <citation type="submission" date="2017-08" db="EMBL/GenBank/DDBJ databases">
        <authorList>
            <person name="Huang Z."/>
        </authorList>
    </citation>
    <scope>NUCLEOTIDE SEQUENCE [LARGE SCALE GENOMIC DNA]</scope>
    <source>
        <strain evidence="3">SA5d-4</strain>
    </source>
</reference>
<feature type="transmembrane region" description="Helical" evidence="1">
    <location>
        <begin position="51"/>
        <end position="70"/>
    </location>
</feature>
<dbReference type="Proteomes" id="UP000217083">
    <property type="component" value="Unassembled WGS sequence"/>
</dbReference>
<dbReference type="RefSeq" id="WP_094925752.1">
    <property type="nucleotide sequence ID" value="NZ_NPIA01000007.1"/>
</dbReference>
<accession>A0A263BRT9</accession>
<keyword evidence="1" id="KW-1133">Transmembrane helix</keyword>
<feature type="transmembrane region" description="Helical" evidence="1">
    <location>
        <begin position="12"/>
        <end position="31"/>
    </location>
</feature>
<dbReference type="EMBL" id="NPIA01000007">
    <property type="protein sequence ID" value="OZM56288.1"/>
    <property type="molecule type" value="Genomic_DNA"/>
</dbReference>
<keyword evidence="1" id="KW-0812">Transmembrane</keyword>
<feature type="transmembrane region" description="Helical" evidence="1">
    <location>
        <begin position="109"/>
        <end position="135"/>
    </location>
</feature>
<reference evidence="2 3" key="2">
    <citation type="submission" date="2017-09" db="EMBL/GenBank/DDBJ databases">
        <title>Bacillus patelloidae sp. nov., isolated from the intestinal tract of a marine limpet.</title>
        <authorList>
            <person name="Liu R."/>
            <person name="Dong C."/>
            <person name="Shao Z."/>
        </authorList>
    </citation>
    <scope>NUCLEOTIDE SEQUENCE [LARGE SCALE GENOMIC DNA]</scope>
    <source>
        <strain evidence="2 3">SA5d-4</strain>
    </source>
</reference>
<keyword evidence="3" id="KW-1185">Reference proteome</keyword>
<evidence type="ECO:0000256" key="1">
    <source>
        <dbReference type="SAM" id="Phobius"/>
    </source>
</evidence>
<feature type="transmembrane region" description="Helical" evidence="1">
    <location>
        <begin position="141"/>
        <end position="158"/>
    </location>
</feature>
<evidence type="ECO:0000313" key="3">
    <source>
        <dbReference type="Proteomes" id="UP000217083"/>
    </source>
</evidence>
<comment type="caution">
    <text evidence="2">The sequence shown here is derived from an EMBL/GenBank/DDBJ whole genome shotgun (WGS) entry which is preliminary data.</text>
</comment>
<sequence>MLQPVYQLGPFIIKISLVIIALSMMFSYLVAKYRLKNVSSAKEILESLSNAFIISIIVWKLSYIIIYPIRTLENPLALLFFNGGSIGTMLAILSFIAILFYYAKKKAIAVAYFIDTALTGVISFFLFFNVFSAIIYAEVRLVHIIGLFVALSFILLIIKNSFPLKKVILLEIIIWWSIAQIVLEYFLNSSLPFIGPFSTQQVIYITVSIVILIILLIKRTSNN</sequence>
<feature type="transmembrane region" description="Helical" evidence="1">
    <location>
        <begin position="167"/>
        <end position="187"/>
    </location>
</feature>
<evidence type="ECO:0008006" key="4">
    <source>
        <dbReference type="Google" id="ProtNLM"/>
    </source>
</evidence>